<evidence type="ECO:0000256" key="7">
    <source>
        <dbReference type="ARBA" id="ARBA00022989"/>
    </source>
</evidence>
<comment type="caution">
    <text evidence="14">The sequence shown here is derived from an EMBL/GenBank/DDBJ whole genome shotgun (WGS) entry which is preliminary data.</text>
</comment>
<evidence type="ECO:0000256" key="3">
    <source>
        <dbReference type="ARBA" id="ARBA00022448"/>
    </source>
</evidence>
<comment type="similarity">
    <text evidence="2 9">Belongs to the membrane fusion protein (MFP) (TC 8.A.1) family.</text>
</comment>
<dbReference type="Pfam" id="PF26002">
    <property type="entry name" value="Beta-barrel_AprE"/>
    <property type="match status" value="1"/>
</dbReference>
<feature type="domain" description="AprE-like beta-barrel" evidence="13">
    <location>
        <begin position="406"/>
        <end position="494"/>
    </location>
</feature>
<dbReference type="PANTHER" id="PTHR30386:SF26">
    <property type="entry name" value="TRANSPORT PROTEIN COMB"/>
    <property type="match status" value="1"/>
</dbReference>
<dbReference type="InterPro" id="IPR010129">
    <property type="entry name" value="T1SS_HlyD"/>
</dbReference>
<name>A0A7C9UWK8_9PROT</name>
<organism evidence="14 15">
    <name type="scientific">Magnetospirillum aberrantis SpK</name>
    <dbReference type="NCBI Taxonomy" id="908842"/>
    <lineage>
        <taxon>Bacteria</taxon>
        <taxon>Pseudomonadati</taxon>
        <taxon>Pseudomonadota</taxon>
        <taxon>Alphaproteobacteria</taxon>
        <taxon>Rhodospirillales</taxon>
        <taxon>Rhodospirillaceae</taxon>
        <taxon>Magnetospirillum</taxon>
    </lineage>
</organism>
<keyword evidence="3 9" id="KW-0813">Transport</keyword>
<evidence type="ECO:0000256" key="4">
    <source>
        <dbReference type="ARBA" id="ARBA00022475"/>
    </source>
</evidence>
<keyword evidence="8" id="KW-0472">Membrane</keyword>
<evidence type="ECO:0000256" key="11">
    <source>
        <dbReference type="SAM" id="MobiDB-lite"/>
    </source>
</evidence>
<comment type="subcellular location">
    <subcellularLocation>
        <location evidence="1 9">Cell inner membrane</location>
        <topology evidence="1 9">Single-pass membrane protein</topology>
    </subcellularLocation>
</comment>
<keyword evidence="10" id="KW-0175">Coiled coil</keyword>
<evidence type="ECO:0000313" key="14">
    <source>
        <dbReference type="EMBL" id="NFV80212.1"/>
    </source>
</evidence>
<dbReference type="EMBL" id="JAAIYP010000035">
    <property type="protein sequence ID" value="NFV80212.1"/>
    <property type="molecule type" value="Genomic_DNA"/>
</dbReference>
<accession>A0A7C9UWK8</accession>
<keyword evidence="5 9" id="KW-0997">Cell inner membrane</keyword>
<dbReference type="InterPro" id="IPR006144">
    <property type="entry name" value="Secretion_HlyD_CS"/>
</dbReference>
<evidence type="ECO:0000256" key="2">
    <source>
        <dbReference type="ARBA" id="ARBA00009477"/>
    </source>
</evidence>
<evidence type="ECO:0000256" key="8">
    <source>
        <dbReference type="ARBA" id="ARBA00023136"/>
    </source>
</evidence>
<dbReference type="InterPro" id="IPR058781">
    <property type="entry name" value="HH_AprE-like"/>
</dbReference>
<evidence type="ECO:0000256" key="5">
    <source>
        <dbReference type="ARBA" id="ARBA00022519"/>
    </source>
</evidence>
<sequence length="517" mass="56844">MTEQQLPQVPPELTAAPAPEPAEPEKKEDGGRQILAAVIAVLRWLGPQPGAKGYHPRALLTAFWRWLLPGGPVLLPAAEGRHLTTEHGGRLQELSHSYPLPSWRPLARLVMVALSAFVVWTLFARLDEVTIATGEVVPEGKVKVIQHLEGGIVREISVADGTEVKEGTPLMQLDLSASSLNRDELQVRLDGLMLQRARLRAEVTGAADVDFPAEEAARRPVLVAAETRNFDSRRQALRATLAVLHDQARQKSLEVQELDTRQRAIASNLRLARERFAMSSELMKSGLTARMEHVALQGQVEELGGQLESLRASIPRAQAGAEEAKSRIAEEEARFVRTAQGELAEAELNVARTRELLSQASDQQRRTQITSPIDGIVKNLRANTIGGVVKPGEPIMEIVPLHERLQIDAKLNPADRGYVLVGQSATVKLSAYDYTTYGGLEGTVILVAPDTTMGPDNQPFYRVVVQTERAYLGDEKGKQPITAGMQATVDIHTGTRTVMEYLVKPVLKLRHEAFRER</sequence>
<reference evidence="14 15" key="1">
    <citation type="submission" date="2020-02" db="EMBL/GenBank/DDBJ databases">
        <authorList>
            <person name="Dziuba M."/>
            <person name="Kuznetsov B."/>
            <person name="Mardanov A."/>
            <person name="Ravin N."/>
            <person name="Grouzdev D."/>
        </authorList>
    </citation>
    <scope>NUCLEOTIDE SEQUENCE [LARGE SCALE GENOMIC DNA]</scope>
    <source>
        <strain evidence="14 15">SpK</strain>
    </source>
</reference>
<evidence type="ECO:0000256" key="10">
    <source>
        <dbReference type="SAM" id="Coils"/>
    </source>
</evidence>
<keyword evidence="4 9" id="KW-1003">Cell membrane</keyword>
<evidence type="ECO:0000256" key="6">
    <source>
        <dbReference type="ARBA" id="ARBA00022692"/>
    </source>
</evidence>
<dbReference type="RefSeq" id="WP_163677964.1">
    <property type="nucleotide sequence ID" value="NZ_JAAIYP010000035.1"/>
</dbReference>
<feature type="region of interest" description="Disordered" evidence="11">
    <location>
        <begin position="1"/>
        <end position="29"/>
    </location>
</feature>
<evidence type="ECO:0000256" key="9">
    <source>
        <dbReference type="RuleBase" id="RU365093"/>
    </source>
</evidence>
<evidence type="ECO:0000259" key="13">
    <source>
        <dbReference type="Pfam" id="PF26002"/>
    </source>
</evidence>
<dbReference type="Gene3D" id="2.40.50.100">
    <property type="match status" value="1"/>
</dbReference>
<evidence type="ECO:0000256" key="1">
    <source>
        <dbReference type="ARBA" id="ARBA00004377"/>
    </source>
</evidence>
<keyword evidence="15" id="KW-1185">Reference proteome</keyword>
<dbReference type="PANTHER" id="PTHR30386">
    <property type="entry name" value="MEMBRANE FUSION SUBUNIT OF EMRAB-TOLC MULTIDRUG EFFLUX PUMP"/>
    <property type="match status" value="1"/>
</dbReference>
<proteinExistence type="inferred from homology"/>
<keyword evidence="7" id="KW-1133">Transmembrane helix</keyword>
<dbReference type="AlphaFoldDB" id="A0A7C9UWK8"/>
<dbReference type="PRINTS" id="PR01490">
    <property type="entry name" value="RTXTOXIND"/>
</dbReference>
<dbReference type="PROSITE" id="PS00543">
    <property type="entry name" value="HLYD_FAMILY"/>
    <property type="match status" value="1"/>
</dbReference>
<dbReference type="GO" id="GO:0009306">
    <property type="term" value="P:protein secretion"/>
    <property type="evidence" value="ECO:0007669"/>
    <property type="project" value="InterPro"/>
</dbReference>
<dbReference type="NCBIfam" id="TIGR01843">
    <property type="entry name" value="type_I_hlyD"/>
    <property type="match status" value="1"/>
</dbReference>
<dbReference type="Proteomes" id="UP000480684">
    <property type="component" value="Unassembled WGS sequence"/>
</dbReference>
<keyword evidence="6" id="KW-0812">Transmembrane</keyword>
<dbReference type="InterPro" id="IPR058982">
    <property type="entry name" value="Beta-barrel_AprE"/>
</dbReference>
<gene>
    <name evidence="14" type="ORF">G4223_08820</name>
</gene>
<evidence type="ECO:0000259" key="12">
    <source>
        <dbReference type="Pfam" id="PF25994"/>
    </source>
</evidence>
<dbReference type="Pfam" id="PF25994">
    <property type="entry name" value="HH_AprE"/>
    <property type="match status" value="1"/>
</dbReference>
<dbReference type="InterPro" id="IPR050739">
    <property type="entry name" value="MFP"/>
</dbReference>
<protein>
    <recommendedName>
        <fullName evidence="9">Membrane fusion protein (MFP) family protein</fullName>
    </recommendedName>
</protein>
<dbReference type="Gene3D" id="2.40.30.170">
    <property type="match status" value="1"/>
</dbReference>
<feature type="coiled-coil region" evidence="10">
    <location>
        <begin position="314"/>
        <end position="363"/>
    </location>
</feature>
<feature type="domain" description="AprE-like long alpha-helical hairpin" evidence="12">
    <location>
        <begin position="181"/>
        <end position="363"/>
    </location>
</feature>
<dbReference type="GO" id="GO:0005886">
    <property type="term" value="C:plasma membrane"/>
    <property type="evidence" value="ECO:0007669"/>
    <property type="project" value="UniProtKB-SubCell"/>
</dbReference>
<evidence type="ECO:0000313" key="15">
    <source>
        <dbReference type="Proteomes" id="UP000480684"/>
    </source>
</evidence>